<name>A0ABV2KQN1_9HYPH</name>
<dbReference type="InterPro" id="IPR035906">
    <property type="entry name" value="MetI-like_sf"/>
</dbReference>
<feature type="transmembrane region" description="Helical" evidence="7">
    <location>
        <begin position="238"/>
        <end position="259"/>
    </location>
</feature>
<evidence type="ECO:0000256" key="1">
    <source>
        <dbReference type="ARBA" id="ARBA00004651"/>
    </source>
</evidence>
<comment type="subcellular location">
    <subcellularLocation>
        <location evidence="1 7">Cell membrane</location>
        <topology evidence="1 7">Multi-pass membrane protein</topology>
    </subcellularLocation>
</comment>
<evidence type="ECO:0000256" key="2">
    <source>
        <dbReference type="ARBA" id="ARBA00022448"/>
    </source>
</evidence>
<dbReference type="SUPFAM" id="SSF161098">
    <property type="entry name" value="MetI-like"/>
    <property type="match status" value="1"/>
</dbReference>
<accession>A0ABV2KQN1</accession>
<sequence length="268" mass="29371">MSQRPATYPSRYRRYTAREKTVQWLWTVACALAVVWAMRAIDVEWAFLADAHLQALDMAERLWPPRWSYASQIWQPLVETIHIATLGTMAAVVLSIPVAFIAASNTAGYRVVWFIGRTILILSRSINTVIWGLLFVAIFGPGPIAGICAVTARSTGFIAKLVAEAIEEVDYGQIEAVESTGASKLQVLASAIWPQVQPVLIGTSIYRWDINVREASVLGFVGAGGIGLQLNASINEFAWNQVLLILCAILVLVIVSEFVSARVRAKVS</sequence>
<dbReference type="Pfam" id="PF00528">
    <property type="entry name" value="BPD_transp_1"/>
    <property type="match status" value="1"/>
</dbReference>
<proteinExistence type="inferred from homology"/>
<evidence type="ECO:0000256" key="6">
    <source>
        <dbReference type="ARBA" id="ARBA00023136"/>
    </source>
</evidence>
<dbReference type="NCBIfam" id="TIGR01097">
    <property type="entry name" value="PhnE"/>
    <property type="match status" value="1"/>
</dbReference>
<dbReference type="PANTHER" id="PTHR30043:SF1">
    <property type="entry name" value="ABC TRANSPORT SYSTEM PERMEASE PROTEIN P69"/>
    <property type="match status" value="1"/>
</dbReference>
<dbReference type="PROSITE" id="PS50928">
    <property type="entry name" value="ABC_TM1"/>
    <property type="match status" value="1"/>
</dbReference>
<dbReference type="RefSeq" id="WP_354153154.1">
    <property type="nucleotide sequence ID" value="NZ_JBEPMN010000028.1"/>
</dbReference>
<feature type="transmembrane region" description="Helical" evidence="7">
    <location>
        <begin position="21"/>
        <end position="41"/>
    </location>
</feature>
<comment type="caution">
    <text evidence="9">The sequence shown here is derived from an EMBL/GenBank/DDBJ whole genome shotgun (WGS) entry which is preliminary data.</text>
</comment>
<dbReference type="Gene3D" id="1.10.3720.10">
    <property type="entry name" value="MetI-like"/>
    <property type="match status" value="1"/>
</dbReference>
<feature type="transmembrane region" description="Helical" evidence="7">
    <location>
        <begin position="81"/>
        <end position="100"/>
    </location>
</feature>
<feature type="transmembrane region" description="Helical" evidence="7">
    <location>
        <begin position="129"/>
        <end position="152"/>
    </location>
</feature>
<keyword evidence="5 7" id="KW-1133">Transmembrane helix</keyword>
<dbReference type="Proteomes" id="UP001549143">
    <property type="component" value="Unassembled WGS sequence"/>
</dbReference>
<reference evidence="9 10" key="1">
    <citation type="submission" date="2024-06" db="EMBL/GenBank/DDBJ databases">
        <title>Genomic Encyclopedia of Type Strains, Phase IV (KMG-IV): sequencing the most valuable type-strain genomes for metagenomic binning, comparative biology and taxonomic classification.</title>
        <authorList>
            <person name="Goeker M."/>
        </authorList>
    </citation>
    <scope>NUCLEOTIDE SEQUENCE [LARGE SCALE GENOMIC DNA]</scope>
    <source>
        <strain evidence="9 10">DSM 19730</strain>
    </source>
</reference>
<evidence type="ECO:0000313" key="10">
    <source>
        <dbReference type="Proteomes" id="UP001549143"/>
    </source>
</evidence>
<keyword evidence="6 7" id="KW-0472">Membrane</keyword>
<dbReference type="InterPro" id="IPR000515">
    <property type="entry name" value="MetI-like"/>
</dbReference>
<dbReference type="CDD" id="cd06261">
    <property type="entry name" value="TM_PBP2"/>
    <property type="match status" value="1"/>
</dbReference>
<keyword evidence="4 7" id="KW-0812">Transmembrane</keyword>
<evidence type="ECO:0000256" key="4">
    <source>
        <dbReference type="ARBA" id="ARBA00022692"/>
    </source>
</evidence>
<keyword evidence="10" id="KW-1185">Reference proteome</keyword>
<evidence type="ECO:0000256" key="3">
    <source>
        <dbReference type="ARBA" id="ARBA00022475"/>
    </source>
</evidence>
<evidence type="ECO:0000256" key="5">
    <source>
        <dbReference type="ARBA" id="ARBA00022989"/>
    </source>
</evidence>
<feature type="domain" description="ABC transmembrane type-1" evidence="8">
    <location>
        <begin position="77"/>
        <end position="260"/>
    </location>
</feature>
<dbReference type="EMBL" id="JBEPMN010000028">
    <property type="protein sequence ID" value="MET3663373.1"/>
    <property type="molecule type" value="Genomic_DNA"/>
</dbReference>
<organism evidence="9 10">
    <name type="scientific">Aquamicrobium ahrensii</name>
    <dbReference type="NCBI Taxonomy" id="469551"/>
    <lineage>
        <taxon>Bacteria</taxon>
        <taxon>Pseudomonadati</taxon>
        <taxon>Pseudomonadota</taxon>
        <taxon>Alphaproteobacteria</taxon>
        <taxon>Hyphomicrobiales</taxon>
        <taxon>Phyllobacteriaceae</taxon>
        <taxon>Aquamicrobium</taxon>
    </lineage>
</organism>
<comment type="similarity">
    <text evidence="7">Belongs to the binding-protein-dependent transport system permease family.</text>
</comment>
<keyword evidence="2 7" id="KW-0813">Transport</keyword>
<evidence type="ECO:0000256" key="7">
    <source>
        <dbReference type="RuleBase" id="RU363032"/>
    </source>
</evidence>
<dbReference type="PANTHER" id="PTHR30043">
    <property type="entry name" value="PHOSPHONATES TRANSPORT SYSTEM PERMEASE PROTEIN"/>
    <property type="match status" value="1"/>
</dbReference>
<evidence type="ECO:0000313" key="9">
    <source>
        <dbReference type="EMBL" id="MET3663373.1"/>
    </source>
</evidence>
<gene>
    <name evidence="9" type="ORF">ABID44_003729</name>
</gene>
<dbReference type="InterPro" id="IPR005769">
    <property type="entry name" value="PhnE/PtxC"/>
</dbReference>
<protein>
    <submittedName>
        <fullName evidence="9">Phosphonate transport system permease protein</fullName>
    </submittedName>
</protein>
<evidence type="ECO:0000259" key="8">
    <source>
        <dbReference type="PROSITE" id="PS50928"/>
    </source>
</evidence>
<keyword evidence="3" id="KW-1003">Cell membrane</keyword>